<comment type="caution">
    <text evidence="2">The sequence shown here is derived from an EMBL/GenBank/DDBJ whole genome shotgun (WGS) entry which is preliminary data.</text>
</comment>
<feature type="region of interest" description="Disordered" evidence="1">
    <location>
        <begin position="42"/>
        <end position="76"/>
    </location>
</feature>
<accession>A0AAP0G2B2</accession>
<evidence type="ECO:0000313" key="2">
    <source>
        <dbReference type="EMBL" id="KAK8934308.1"/>
    </source>
</evidence>
<dbReference type="AlphaFoldDB" id="A0AAP0G2B2"/>
<dbReference type="Proteomes" id="UP001418222">
    <property type="component" value="Unassembled WGS sequence"/>
</dbReference>
<name>A0AAP0G2B2_9ASPA</name>
<sequence>MAIKLFGKTIQTLVMHREAFGEEEDDDDKILSLIQVSSVIDPADHCTEQGRQHEESIHPNPSDEEMSDTSARTASGTGLQVAAFGTSPSAPVVGKGKSLAVYHHIRVVIVL</sequence>
<gene>
    <name evidence="2" type="ORF">KSP39_PZI015115</name>
</gene>
<feature type="compositionally biased region" description="Basic and acidic residues" evidence="1">
    <location>
        <begin position="42"/>
        <end position="57"/>
    </location>
</feature>
<organism evidence="2 3">
    <name type="scientific">Platanthera zijinensis</name>
    <dbReference type="NCBI Taxonomy" id="2320716"/>
    <lineage>
        <taxon>Eukaryota</taxon>
        <taxon>Viridiplantae</taxon>
        <taxon>Streptophyta</taxon>
        <taxon>Embryophyta</taxon>
        <taxon>Tracheophyta</taxon>
        <taxon>Spermatophyta</taxon>
        <taxon>Magnoliopsida</taxon>
        <taxon>Liliopsida</taxon>
        <taxon>Asparagales</taxon>
        <taxon>Orchidaceae</taxon>
        <taxon>Orchidoideae</taxon>
        <taxon>Orchideae</taxon>
        <taxon>Orchidinae</taxon>
        <taxon>Platanthera</taxon>
    </lineage>
</organism>
<evidence type="ECO:0000313" key="3">
    <source>
        <dbReference type="Proteomes" id="UP001418222"/>
    </source>
</evidence>
<reference evidence="2 3" key="1">
    <citation type="journal article" date="2022" name="Nat. Plants">
        <title>Genomes of leafy and leafless Platanthera orchids illuminate the evolution of mycoheterotrophy.</title>
        <authorList>
            <person name="Li M.H."/>
            <person name="Liu K.W."/>
            <person name="Li Z."/>
            <person name="Lu H.C."/>
            <person name="Ye Q.L."/>
            <person name="Zhang D."/>
            <person name="Wang J.Y."/>
            <person name="Li Y.F."/>
            <person name="Zhong Z.M."/>
            <person name="Liu X."/>
            <person name="Yu X."/>
            <person name="Liu D.K."/>
            <person name="Tu X.D."/>
            <person name="Liu B."/>
            <person name="Hao Y."/>
            <person name="Liao X.Y."/>
            <person name="Jiang Y.T."/>
            <person name="Sun W.H."/>
            <person name="Chen J."/>
            <person name="Chen Y.Q."/>
            <person name="Ai Y."/>
            <person name="Zhai J.W."/>
            <person name="Wu S.S."/>
            <person name="Zhou Z."/>
            <person name="Hsiao Y.Y."/>
            <person name="Wu W.L."/>
            <person name="Chen Y.Y."/>
            <person name="Lin Y.F."/>
            <person name="Hsu J.L."/>
            <person name="Li C.Y."/>
            <person name="Wang Z.W."/>
            <person name="Zhao X."/>
            <person name="Zhong W.Y."/>
            <person name="Ma X.K."/>
            <person name="Ma L."/>
            <person name="Huang J."/>
            <person name="Chen G.Z."/>
            <person name="Huang M.Z."/>
            <person name="Huang L."/>
            <person name="Peng D.H."/>
            <person name="Luo Y.B."/>
            <person name="Zou S.Q."/>
            <person name="Chen S.P."/>
            <person name="Lan S."/>
            <person name="Tsai W.C."/>
            <person name="Van de Peer Y."/>
            <person name="Liu Z.J."/>
        </authorList>
    </citation>
    <scope>NUCLEOTIDE SEQUENCE [LARGE SCALE GENOMIC DNA]</scope>
    <source>
        <strain evidence="2">Lor287</strain>
    </source>
</reference>
<evidence type="ECO:0000256" key="1">
    <source>
        <dbReference type="SAM" id="MobiDB-lite"/>
    </source>
</evidence>
<keyword evidence="3" id="KW-1185">Reference proteome</keyword>
<protein>
    <submittedName>
        <fullName evidence="2">Uncharacterized protein</fullName>
    </submittedName>
</protein>
<dbReference type="EMBL" id="JBBWWQ010000012">
    <property type="protein sequence ID" value="KAK8934308.1"/>
    <property type="molecule type" value="Genomic_DNA"/>
</dbReference>
<proteinExistence type="predicted"/>